<dbReference type="InterPro" id="IPR016032">
    <property type="entry name" value="Sig_transdc_resp-reg_C-effctor"/>
</dbReference>
<dbReference type="InterPro" id="IPR051677">
    <property type="entry name" value="AfsR-DnrI-RedD_regulator"/>
</dbReference>
<organism evidence="7 8">
    <name type="scientific">Cohnella faecalis</name>
    <dbReference type="NCBI Taxonomy" id="2315694"/>
    <lineage>
        <taxon>Bacteria</taxon>
        <taxon>Bacillati</taxon>
        <taxon>Bacillota</taxon>
        <taxon>Bacilli</taxon>
        <taxon>Bacillales</taxon>
        <taxon>Paenibacillaceae</taxon>
        <taxon>Cohnella</taxon>
    </lineage>
</organism>
<proteinExistence type="predicted"/>
<dbReference type="Pfam" id="PF00072">
    <property type="entry name" value="Response_reg"/>
    <property type="match status" value="1"/>
</dbReference>
<dbReference type="RefSeq" id="WP_119152292.1">
    <property type="nucleotide sequence ID" value="NZ_JBHSOV010000047.1"/>
</dbReference>
<protein>
    <submittedName>
        <fullName evidence="7">Response regulator</fullName>
    </submittedName>
</protein>
<evidence type="ECO:0000313" key="7">
    <source>
        <dbReference type="EMBL" id="RIE00678.1"/>
    </source>
</evidence>
<keyword evidence="5" id="KW-0597">Phosphoprotein</keyword>
<dbReference type="GO" id="GO:0006355">
    <property type="term" value="P:regulation of DNA-templated transcription"/>
    <property type="evidence" value="ECO:0007669"/>
    <property type="project" value="InterPro"/>
</dbReference>
<dbReference type="InterPro" id="IPR011990">
    <property type="entry name" value="TPR-like_helical_dom_sf"/>
</dbReference>
<dbReference type="AlphaFoldDB" id="A0A398CIK2"/>
<dbReference type="InterPro" id="IPR036388">
    <property type="entry name" value="WH-like_DNA-bd_sf"/>
</dbReference>
<dbReference type="SMART" id="SM00448">
    <property type="entry name" value="REC"/>
    <property type="match status" value="1"/>
</dbReference>
<evidence type="ECO:0000256" key="3">
    <source>
        <dbReference type="ARBA" id="ARBA00023125"/>
    </source>
</evidence>
<dbReference type="GO" id="GO:0003677">
    <property type="term" value="F:DNA binding"/>
    <property type="evidence" value="ECO:0007669"/>
    <property type="project" value="UniProtKB-KW"/>
</dbReference>
<dbReference type="SMART" id="SM01043">
    <property type="entry name" value="BTAD"/>
    <property type="match status" value="1"/>
</dbReference>
<reference evidence="7 8" key="1">
    <citation type="submission" date="2018-09" db="EMBL/GenBank/DDBJ databases">
        <title>Cohnella cavernae sp. nov., isolated from a karst cave.</title>
        <authorList>
            <person name="Zhu H."/>
        </authorList>
    </citation>
    <scope>NUCLEOTIDE SEQUENCE [LARGE SCALE GENOMIC DNA]</scope>
    <source>
        <strain evidence="7 8">K2E09-144</strain>
    </source>
</reference>
<accession>A0A398CIK2</accession>
<evidence type="ECO:0000313" key="8">
    <source>
        <dbReference type="Proteomes" id="UP000266340"/>
    </source>
</evidence>
<dbReference type="SUPFAM" id="SSF48452">
    <property type="entry name" value="TPR-like"/>
    <property type="match status" value="1"/>
</dbReference>
<dbReference type="EMBL" id="QXJM01000049">
    <property type="protein sequence ID" value="RIE00678.1"/>
    <property type="molecule type" value="Genomic_DNA"/>
</dbReference>
<keyword evidence="4" id="KW-0804">Transcription</keyword>
<dbReference type="Gene3D" id="3.40.50.2300">
    <property type="match status" value="1"/>
</dbReference>
<dbReference type="OrthoDB" id="3190595at2"/>
<sequence>MLRAIIVDDEELSVKRLNRMLSGSGVVEICRTFQNPLDAYEFVKSHADSVDIAFLDISMPEIDGMSLSARLRALDRSMDIVFVTGYDEYAVKAFDMDALDYLLKPVTAERVAQTLSKLGRMQRVAAAEPALEVQLFNGLRIYRRAGSKELLKLRSPKTEELFAFLVCKGTVSREEVIETLWHGLEPEKAWKNLNSTLYYIRKAISGIKMENGIIADRNEIWIDESLIHSDLRQFEHLLKRIQAAPETSGEWLPQAEALYAGPFLKGKAYEWATDKARKLERDYIGLLELSAMEHRRHDRLQQSLHYFNEALKLDPLREDLHYEVIALYAALGRMNEAVKQYNALEEWLHRELGMKPESRLEEIMKKRR</sequence>
<dbReference type="Gene3D" id="1.25.40.10">
    <property type="entry name" value="Tetratricopeptide repeat domain"/>
    <property type="match status" value="1"/>
</dbReference>
<dbReference type="Gene3D" id="1.10.10.10">
    <property type="entry name" value="Winged helix-like DNA-binding domain superfamily/Winged helix DNA-binding domain"/>
    <property type="match status" value="1"/>
</dbReference>
<name>A0A398CIK2_9BACL</name>
<evidence type="ECO:0000259" key="6">
    <source>
        <dbReference type="PROSITE" id="PS50110"/>
    </source>
</evidence>
<dbReference type="InterPro" id="IPR011006">
    <property type="entry name" value="CheY-like_superfamily"/>
</dbReference>
<dbReference type="SUPFAM" id="SSF52172">
    <property type="entry name" value="CheY-like"/>
    <property type="match status" value="1"/>
</dbReference>
<feature type="domain" description="Response regulatory" evidence="6">
    <location>
        <begin position="3"/>
        <end position="119"/>
    </location>
</feature>
<dbReference type="InterPro" id="IPR001789">
    <property type="entry name" value="Sig_transdc_resp-reg_receiver"/>
</dbReference>
<feature type="modified residue" description="4-aspartylphosphate" evidence="5">
    <location>
        <position position="56"/>
    </location>
</feature>
<evidence type="ECO:0000256" key="5">
    <source>
        <dbReference type="PROSITE-ProRule" id="PRU00169"/>
    </source>
</evidence>
<keyword evidence="2" id="KW-0805">Transcription regulation</keyword>
<dbReference type="GO" id="GO:0000160">
    <property type="term" value="P:phosphorelay signal transduction system"/>
    <property type="evidence" value="ECO:0007669"/>
    <property type="project" value="UniProtKB-KW"/>
</dbReference>
<dbReference type="PANTHER" id="PTHR35807">
    <property type="entry name" value="TRANSCRIPTIONAL REGULATOR REDD-RELATED"/>
    <property type="match status" value="1"/>
</dbReference>
<evidence type="ECO:0000256" key="1">
    <source>
        <dbReference type="ARBA" id="ARBA00023012"/>
    </source>
</evidence>
<dbReference type="SUPFAM" id="SSF46894">
    <property type="entry name" value="C-terminal effector domain of the bipartite response regulators"/>
    <property type="match status" value="1"/>
</dbReference>
<keyword evidence="3" id="KW-0238">DNA-binding</keyword>
<comment type="caution">
    <text evidence="7">The sequence shown here is derived from an EMBL/GenBank/DDBJ whole genome shotgun (WGS) entry which is preliminary data.</text>
</comment>
<evidence type="ECO:0000256" key="4">
    <source>
        <dbReference type="ARBA" id="ARBA00023163"/>
    </source>
</evidence>
<keyword evidence="1" id="KW-0902">Two-component regulatory system</keyword>
<evidence type="ECO:0000256" key="2">
    <source>
        <dbReference type="ARBA" id="ARBA00023015"/>
    </source>
</evidence>
<keyword evidence="8" id="KW-1185">Reference proteome</keyword>
<dbReference type="InterPro" id="IPR005158">
    <property type="entry name" value="BTAD"/>
</dbReference>
<dbReference type="Pfam" id="PF03704">
    <property type="entry name" value="BTAD"/>
    <property type="match status" value="1"/>
</dbReference>
<dbReference type="PROSITE" id="PS50110">
    <property type="entry name" value="RESPONSE_REGULATORY"/>
    <property type="match status" value="1"/>
</dbReference>
<dbReference type="Proteomes" id="UP000266340">
    <property type="component" value="Unassembled WGS sequence"/>
</dbReference>
<gene>
    <name evidence="7" type="ORF">D3H35_27345</name>
</gene>